<evidence type="ECO:0000256" key="1">
    <source>
        <dbReference type="SAM" id="Phobius"/>
    </source>
</evidence>
<keyword evidence="1" id="KW-1133">Transmembrane helix</keyword>
<evidence type="ECO:0000313" key="2">
    <source>
        <dbReference type="EMBL" id="MEK8090627.1"/>
    </source>
</evidence>
<comment type="caution">
    <text evidence="2">The sequence shown here is derived from an EMBL/GenBank/DDBJ whole genome shotgun (WGS) entry which is preliminary data.</text>
</comment>
<dbReference type="SUPFAM" id="SSF82784">
    <property type="entry name" value="OsmC-like"/>
    <property type="match status" value="1"/>
</dbReference>
<accession>A0ABU9DCR9</accession>
<reference evidence="2 3" key="1">
    <citation type="submission" date="2024-04" db="EMBL/GenBank/DDBJ databases">
        <authorList>
            <person name="Abashina T."/>
            <person name="Shaikin A."/>
        </authorList>
    </citation>
    <scope>NUCLEOTIDE SEQUENCE [LARGE SCALE GENOMIC DNA]</scope>
    <source>
        <strain evidence="2 3">AAFK</strain>
    </source>
</reference>
<dbReference type="InterPro" id="IPR015946">
    <property type="entry name" value="KH_dom-like_a/b"/>
</dbReference>
<dbReference type="Gene3D" id="3.30.300.20">
    <property type="match status" value="1"/>
</dbReference>
<dbReference type="InterPro" id="IPR003718">
    <property type="entry name" value="OsmC/Ohr_fam"/>
</dbReference>
<dbReference type="InterPro" id="IPR036102">
    <property type="entry name" value="OsmC/Ohrsf"/>
</dbReference>
<feature type="transmembrane region" description="Helical" evidence="1">
    <location>
        <begin position="23"/>
        <end position="42"/>
    </location>
</feature>
<dbReference type="Pfam" id="PF02566">
    <property type="entry name" value="OsmC"/>
    <property type="match status" value="1"/>
</dbReference>
<protein>
    <submittedName>
        <fullName evidence="2">OsmC family protein</fullName>
    </submittedName>
</protein>
<keyword evidence="1" id="KW-0472">Membrane</keyword>
<sequence length="129" mass="14545">MAEEIGGYKRICKKSDESSMSSVLSPVEHLAIALGSCLLLFARRFLDRREMVCQIYAAIYWQVDYTTAKIKYFLVELELSELISSSDVVILRRILTQCPIHKVLHGNVPVEIAINVGCIENDGYGSVKY</sequence>
<gene>
    <name evidence="2" type="ORF">WOB96_12770</name>
</gene>
<evidence type="ECO:0000313" key="3">
    <source>
        <dbReference type="Proteomes" id="UP001446205"/>
    </source>
</evidence>
<keyword evidence="1" id="KW-0812">Transmembrane</keyword>
<dbReference type="Proteomes" id="UP001446205">
    <property type="component" value="Unassembled WGS sequence"/>
</dbReference>
<dbReference type="EMBL" id="JBBPCO010000013">
    <property type="protein sequence ID" value="MEK8090627.1"/>
    <property type="molecule type" value="Genomic_DNA"/>
</dbReference>
<name>A0ABU9DCR9_9PROT</name>
<proteinExistence type="predicted"/>
<keyword evidence="3" id="KW-1185">Reference proteome</keyword>
<organism evidence="2 3">
    <name type="scientific">Thermithiobacillus plumbiphilus</name>
    <dbReference type="NCBI Taxonomy" id="1729899"/>
    <lineage>
        <taxon>Bacteria</taxon>
        <taxon>Pseudomonadati</taxon>
        <taxon>Pseudomonadota</taxon>
        <taxon>Acidithiobacillia</taxon>
        <taxon>Acidithiobacillales</taxon>
        <taxon>Thermithiobacillaceae</taxon>
        <taxon>Thermithiobacillus</taxon>
    </lineage>
</organism>
<dbReference type="RefSeq" id="WP_341371680.1">
    <property type="nucleotide sequence ID" value="NZ_JBBPCO010000013.1"/>
</dbReference>